<name>A0A4P9XFI6_9FUNG</name>
<feature type="compositionally biased region" description="Basic residues" evidence="5">
    <location>
        <begin position="249"/>
        <end position="260"/>
    </location>
</feature>
<feature type="compositionally biased region" description="Gly residues" evidence="5">
    <location>
        <begin position="291"/>
        <end position="304"/>
    </location>
</feature>
<dbReference type="Gene3D" id="1.20.120.1490">
    <property type="match status" value="1"/>
</dbReference>
<feature type="region of interest" description="Disordered" evidence="5">
    <location>
        <begin position="1"/>
        <end position="58"/>
    </location>
</feature>
<evidence type="ECO:0000259" key="6">
    <source>
        <dbReference type="PROSITE" id="PS51360"/>
    </source>
</evidence>
<reference evidence="8" key="1">
    <citation type="journal article" date="2018" name="Nat. Microbiol.">
        <title>Leveraging single-cell genomics to expand the fungal tree of life.</title>
        <authorList>
            <person name="Ahrendt S.R."/>
            <person name="Quandt C.A."/>
            <person name="Ciobanu D."/>
            <person name="Clum A."/>
            <person name="Salamov A."/>
            <person name="Andreopoulos B."/>
            <person name="Cheng J.F."/>
            <person name="Woyke T."/>
            <person name="Pelin A."/>
            <person name="Henrissat B."/>
            <person name="Reynolds N.K."/>
            <person name="Benny G.L."/>
            <person name="Smith M.E."/>
            <person name="James T.Y."/>
            <person name="Grigoriev I.V."/>
        </authorList>
    </citation>
    <scope>NUCLEOTIDE SEQUENCE [LARGE SCALE GENOMIC DNA]</scope>
    <source>
        <strain evidence="8">ATCC 52028</strain>
    </source>
</reference>
<evidence type="ECO:0000256" key="1">
    <source>
        <dbReference type="ARBA" id="ARBA00004123"/>
    </source>
</evidence>
<feature type="domain" description="Plus3" evidence="6">
    <location>
        <begin position="308"/>
        <end position="441"/>
    </location>
</feature>
<feature type="compositionally biased region" description="Basic and acidic residues" evidence="5">
    <location>
        <begin position="175"/>
        <end position="185"/>
    </location>
</feature>
<keyword evidence="4" id="KW-0539">Nucleus</keyword>
<feature type="compositionally biased region" description="Acidic residues" evidence="5">
    <location>
        <begin position="220"/>
        <end position="242"/>
    </location>
</feature>
<keyword evidence="2" id="KW-0805">Transcription regulation</keyword>
<evidence type="ECO:0000313" key="7">
    <source>
        <dbReference type="EMBL" id="RKP03920.1"/>
    </source>
</evidence>
<protein>
    <recommendedName>
        <fullName evidence="6">Plus3 domain-containing protein</fullName>
    </recommendedName>
</protein>
<dbReference type="EMBL" id="ML014116">
    <property type="protein sequence ID" value="RKP03920.1"/>
    <property type="molecule type" value="Genomic_DNA"/>
</dbReference>
<keyword evidence="3" id="KW-0804">Transcription</keyword>
<feature type="compositionally biased region" description="Low complexity" evidence="5">
    <location>
        <begin position="128"/>
        <end position="139"/>
    </location>
</feature>
<dbReference type="AlphaFoldDB" id="A0A4P9XFI6"/>
<comment type="subcellular location">
    <subcellularLocation>
        <location evidence="1">Nucleus</location>
    </subcellularLocation>
</comment>
<dbReference type="GO" id="GO:0016593">
    <property type="term" value="C:Cdc73/Paf1 complex"/>
    <property type="evidence" value="ECO:0007669"/>
    <property type="project" value="TreeGrafter"/>
</dbReference>
<dbReference type="SMART" id="SM00719">
    <property type="entry name" value="Plus3"/>
    <property type="match status" value="1"/>
</dbReference>
<dbReference type="STRING" id="1555241.A0A4P9XFI6"/>
<accession>A0A4P9XFI6</accession>
<organism evidence="7 8">
    <name type="scientific">Caulochytrium protostelioides</name>
    <dbReference type="NCBI Taxonomy" id="1555241"/>
    <lineage>
        <taxon>Eukaryota</taxon>
        <taxon>Fungi</taxon>
        <taxon>Fungi incertae sedis</taxon>
        <taxon>Chytridiomycota</taxon>
        <taxon>Chytridiomycota incertae sedis</taxon>
        <taxon>Chytridiomycetes</taxon>
        <taxon>Caulochytriales</taxon>
        <taxon>Caulochytriaceae</taxon>
        <taxon>Caulochytrium</taxon>
    </lineage>
</organism>
<dbReference type="GO" id="GO:1990269">
    <property type="term" value="F:RNA polymerase II C-terminal domain phosphoserine binding"/>
    <property type="evidence" value="ECO:0007669"/>
    <property type="project" value="TreeGrafter"/>
</dbReference>
<evidence type="ECO:0000256" key="3">
    <source>
        <dbReference type="ARBA" id="ARBA00023163"/>
    </source>
</evidence>
<dbReference type="SUPFAM" id="SSF159042">
    <property type="entry name" value="Plus3-like"/>
    <property type="match status" value="1"/>
</dbReference>
<dbReference type="Pfam" id="PF03126">
    <property type="entry name" value="Plus-3"/>
    <property type="match status" value="1"/>
</dbReference>
<keyword evidence="8" id="KW-1185">Reference proteome</keyword>
<evidence type="ECO:0000313" key="8">
    <source>
        <dbReference type="Proteomes" id="UP000274922"/>
    </source>
</evidence>
<dbReference type="GO" id="GO:0003677">
    <property type="term" value="F:DNA binding"/>
    <property type="evidence" value="ECO:0007669"/>
    <property type="project" value="InterPro"/>
</dbReference>
<feature type="compositionally biased region" description="Basic residues" evidence="5">
    <location>
        <begin position="16"/>
        <end position="28"/>
    </location>
</feature>
<gene>
    <name evidence="7" type="ORF">CXG81DRAFT_23477</name>
</gene>
<evidence type="ECO:0000256" key="2">
    <source>
        <dbReference type="ARBA" id="ARBA00023015"/>
    </source>
</evidence>
<dbReference type="OrthoDB" id="166375at2759"/>
<evidence type="ECO:0000256" key="4">
    <source>
        <dbReference type="ARBA" id="ARBA00023242"/>
    </source>
</evidence>
<dbReference type="Proteomes" id="UP000274922">
    <property type="component" value="Unassembled WGS sequence"/>
</dbReference>
<proteinExistence type="predicted"/>
<dbReference type="PANTHER" id="PTHR13115:SF8">
    <property type="entry name" value="RNA POLYMERASE-ASSOCIATED PROTEIN RTF1 HOMOLOG"/>
    <property type="match status" value="1"/>
</dbReference>
<dbReference type="Gene3D" id="3.90.70.200">
    <property type="entry name" value="Plus-3 domain"/>
    <property type="match status" value="1"/>
</dbReference>
<dbReference type="PROSITE" id="PS51360">
    <property type="entry name" value="PLUS3"/>
    <property type="match status" value="1"/>
</dbReference>
<feature type="region of interest" description="Disordered" evidence="5">
    <location>
        <begin position="120"/>
        <end position="310"/>
    </location>
</feature>
<dbReference type="InterPro" id="IPR036128">
    <property type="entry name" value="Plus3-like_sf"/>
</dbReference>
<feature type="compositionally biased region" description="Acidic residues" evidence="5">
    <location>
        <begin position="152"/>
        <end position="174"/>
    </location>
</feature>
<dbReference type="PANTHER" id="PTHR13115">
    <property type="entry name" value="RNA POLYMERASE-ASSOCIATED PROTEIN RTF1 HOMOLOG"/>
    <property type="match status" value="1"/>
</dbReference>
<sequence>MPVEDEELLALMASKPARHAGKRRRSAHRGGGALSSDEDDEDHGRGHAHRRRHDAAADVDPALAQELAEVDRWGPDGWGDAAERARLEALPEIEREAILGERAELRQQVVERMEMMAKINRAKREQQEQLLHQQQLQQHGKPKRSRGADAGSDSDDFGGSDRDDDDNDDDDDDALERRRSARRDPGVTTKTSRKEKLDKLRRRKERKERGRESLSASSSGDDDHDDDGGAYGAGDDDLDDDADRAAADRRRRARASKRHHVDYSDDEDDRALAGRAQGLEDDDDLDDGRGGRVLGGRSGAGHGPSGEPATYEMIRPMQVTRSELEKWCHWSNFRATVVGALARLGIGVDPETKQNVYRVVQILSVQPYHRSYRLGRTQTDLALLLGHGKAEKQFLMDLLSDGPITDLEWSRYDATVKAEGLPPVTQAACAAKVRALKAMRAHVLTDDEITQILQRKQALTGITTYNPAAELSAKRNELVALQQQRSPDPAAIAALQADVDALQSRIRAQTQALNDGPRSQLAALAELNARNRRSNLTEGREAERRAAAERKAKGAGTYDPFARVRTLPRHVITQEDVAVMEEQAALTASATPAGSASRRASTDGPLGLAPVEDLNARALDKVKNNFGLLDRHARWWTSVHRQGKKGKPPVEERRAALLARSYTASDGEDELIGAVDLSSVRAAVAAAADAAATIAV</sequence>
<dbReference type="InterPro" id="IPR004343">
    <property type="entry name" value="Plus-3_dom"/>
</dbReference>
<evidence type="ECO:0000256" key="5">
    <source>
        <dbReference type="SAM" id="MobiDB-lite"/>
    </source>
</evidence>